<evidence type="ECO:0000313" key="2">
    <source>
        <dbReference type="Proteomes" id="UP000284868"/>
    </source>
</evidence>
<dbReference type="Proteomes" id="UP000284868">
    <property type="component" value="Unassembled WGS sequence"/>
</dbReference>
<accession>A0A415P4E0</accession>
<name>A0A415P4E0_9FIRM</name>
<dbReference type="OrthoDB" id="1700332at2"/>
<dbReference type="AlphaFoldDB" id="A0A415P4E0"/>
<protein>
    <submittedName>
        <fullName evidence="1">Uncharacterized protein</fullName>
    </submittedName>
</protein>
<organism evidence="1 2">
    <name type="scientific">Amedibacillus dolichus</name>
    <dbReference type="NCBI Taxonomy" id="31971"/>
    <lineage>
        <taxon>Bacteria</taxon>
        <taxon>Bacillati</taxon>
        <taxon>Bacillota</taxon>
        <taxon>Erysipelotrichia</taxon>
        <taxon>Erysipelotrichales</taxon>
        <taxon>Erysipelotrichaceae</taxon>
        <taxon>Amedibacillus</taxon>
    </lineage>
</organism>
<dbReference type="EMBL" id="QRPK01000064">
    <property type="protein sequence ID" value="RHM07594.1"/>
    <property type="molecule type" value="Genomic_DNA"/>
</dbReference>
<dbReference type="RefSeq" id="WP_004798113.1">
    <property type="nucleotide sequence ID" value="NZ_CABKNA010000006.1"/>
</dbReference>
<proteinExistence type="predicted"/>
<reference evidence="1 2" key="1">
    <citation type="submission" date="2018-08" db="EMBL/GenBank/DDBJ databases">
        <title>A genome reference for cultivated species of the human gut microbiota.</title>
        <authorList>
            <person name="Zou Y."/>
            <person name="Xue W."/>
            <person name="Luo G."/>
        </authorList>
    </citation>
    <scope>NUCLEOTIDE SEQUENCE [LARGE SCALE GENOMIC DNA]</scope>
    <source>
        <strain evidence="1 2">AF35-6BH</strain>
    </source>
</reference>
<comment type="caution">
    <text evidence="1">The sequence shown here is derived from an EMBL/GenBank/DDBJ whole genome shotgun (WGS) entry which is preliminary data.</text>
</comment>
<gene>
    <name evidence="1" type="ORF">DWZ83_09040</name>
</gene>
<keyword evidence="2" id="KW-1185">Reference proteome</keyword>
<evidence type="ECO:0000313" key="1">
    <source>
        <dbReference type="EMBL" id="RHM07594.1"/>
    </source>
</evidence>
<dbReference type="GeneID" id="92792771"/>
<sequence>MIEMLMEGELQSVKEQDSFREMWKQIAQKHKVKWEDFHMLLTMEVCPEGVIECSFEDKFVSIAAQTNVAGPGFHACVASIYDDILLDSGLSFQVNDPTGYYEKRDFEELKYRYFYPWLRTIADYVLEHKQQANMCLCWSFDDYEPLGKDGYVVTPLGYMAIEEFEKEDSELAQSFFIWHNQKRDAHFYRNCAYALLWKECFFDYSAMNAYSASYAHKIIDYLEAAYDKDNLLTLPYDLYSQLCQVMGREELLHGQAAPRKMMIGYRQELVFYSVGNFKIACMGVAEKSYDSVMDTLNIMAPYKQEDAPWSWLIKASAMPHEQGESSYFPCFENAQTIPLTFTDMQGKACIQKEDDYYRMDVQINKEKECLYVEAIACEEAMLQEILQWLSLSIYQKKAEESLKH</sequence>